<evidence type="ECO:0000256" key="6">
    <source>
        <dbReference type="ARBA" id="ARBA00023136"/>
    </source>
</evidence>
<evidence type="ECO:0000256" key="3">
    <source>
        <dbReference type="ARBA" id="ARBA00022692"/>
    </source>
</evidence>
<evidence type="ECO:0000256" key="7">
    <source>
        <dbReference type="SAM" id="SignalP"/>
    </source>
</evidence>
<dbReference type="Proteomes" id="UP001630127">
    <property type="component" value="Unassembled WGS sequence"/>
</dbReference>
<dbReference type="GO" id="GO:0016020">
    <property type="term" value="C:membrane"/>
    <property type="evidence" value="ECO:0007669"/>
    <property type="project" value="UniProtKB-SubCell"/>
</dbReference>
<feature type="signal peptide" evidence="7">
    <location>
        <begin position="1"/>
        <end position="29"/>
    </location>
</feature>
<evidence type="ECO:0000313" key="11">
    <source>
        <dbReference type="Proteomes" id="UP001630127"/>
    </source>
</evidence>
<dbReference type="PANTHER" id="PTHR32285:SF372">
    <property type="entry name" value="PROTEIN TRICHOME BIREFRINGENCE-LIKE 43"/>
    <property type="match status" value="1"/>
</dbReference>
<evidence type="ECO:0000256" key="2">
    <source>
        <dbReference type="ARBA" id="ARBA00007727"/>
    </source>
</evidence>
<dbReference type="InterPro" id="IPR026057">
    <property type="entry name" value="TBL_C"/>
</dbReference>
<sequence length="361" mass="41375">MGSVSTATATAGLGLVLLLLSLLNHAVKGVYINKIDQLGTDGCDFFQGSWIRDDSYPHYDTTQCPFIGKQFDCQKNGRPDNEYLKYRWQPNGCNLPRFDGKKFLLKFKGKRMMFVGDSLSLNQWQSLTCMLHLAIPQAPYTLERIGGLSNFTFPTYGVSIIFSRNALLVDVTRENNQRVLKLDSISSVSRKTWEGIDVIIFDTWHWWLHTGRKQLWDIIEYKNVLYKDMDRLSAYWKALNTWATWIDSQVDSKKTTIFFQGVSPDHEWFVGERVINCGGKRKPLKHSGVALKPQLVLEKVLQTMSKPIHLLNITNLSKFRVDAHPSVYGWGAHRGMDCTHWCLPGVPDTWNQILFAVLTHN</sequence>
<dbReference type="AlphaFoldDB" id="A0ABD2YQ24"/>
<dbReference type="InterPro" id="IPR029962">
    <property type="entry name" value="TBL"/>
</dbReference>
<feature type="domain" description="Trichome birefringence-like C-terminal" evidence="8">
    <location>
        <begin position="95"/>
        <end position="356"/>
    </location>
</feature>
<evidence type="ECO:0008006" key="12">
    <source>
        <dbReference type="Google" id="ProtNLM"/>
    </source>
</evidence>
<protein>
    <recommendedName>
        <fullName evidence="12">Trichome birefringence-like N-terminal domain-containing protein</fullName>
    </recommendedName>
</protein>
<feature type="chain" id="PRO_5044797023" description="Trichome birefringence-like N-terminal domain-containing protein" evidence="7">
    <location>
        <begin position="30"/>
        <end position="361"/>
    </location>
</feature>
<reference evidence="10 11" key="1">
    <citation type="submission" date="2024-11" db="EMBL/GenBank/DDBJ databases">
        <title>A near-complete genome assembly of Cinchona calisaya.</title>
        <authorList>
            <person name="Lian D.C."/>
            <person name="Zhao X.W."/>
            <person name="Wei L."/>
        </authorList>
    </citation>
    <scope>NUCLEOTIDE SEQUENCE [LARGE SCALE GENOMIC DNA]</scope>
    <source>
        <tissue evidence="10">Nenye</tissue>
    </source>
</reference>
<proteinExistence type="inferred from homology"/>
<dbReference type="PANTHER" id="PTHR32285">
    <property type="entry name" value="PROTEIN TRICHOME BIREFRINGENCE-LIKE 9-RELATED"/>
    <property type="match status" value="1"/>
</dbReference>
<name>A0ABD2YQ24_9GENT</name>
<evidence type="ECO:0000256" key="5">
    <source>
        <dbReference type="ARBA" id="ARBA00022989"/>
    </source>
</evidence>
<dbReference type="Pfam" id="PF13839">
    <property type="entry name" value="PC-Esterase"/>
    <property type="match status" value="1"/>
</dbReference>
<dbReference type="Pfam" id="PF14416">
    <property type="entry name" value="PMR5N"/>
    <property type="match status" value="1"/>
</dbReference>
<evidence type="ECO:0000256" key="4">
    <source>
        <dbReference type="ARBA" id="ARBA00022968"/>
    </source>
</evidence>
<keyword evidence="3" id="KW-0812">Transmembrane</keyword>
<keyword evidence="6" id="KW-0472">Membrane</keyword>
<keyword evidence="5" id="KW-1133">Transmembrane helix</keyword>
<feature type="domain" description="Trichome birefringence-like N-terminal" evidence="9">
    <location>
        <begin position="42"/>
        <end position="94"/>
    </location>
</feature>
<evidence type="ECO:0000313" key="10">
    <source>
        <dbReference type="EMBL" id="KAL3509048.1"/>
    </source>
</evidence>
<accession>A0ABD2YQ24</accession>
<keyword evidence="11" id="KW-1185">Reference proteome</keyword>
<gene>
    <name evidence="10" type="ORF">ACH5RR_028449</name>
</gene>
<dbReference type="InterPro" id="IPR025846">
    <property type="entry name" value="TBL_N"/>
</dbReference>
<organism evidence="10 11">
    <name type="scientific">Cinchona calisaya</name>
    <dbReference type="NCBI Taxonomy" id="153742"/>
    <lineage>
        <taxon>Eukaryota</taxon>
        <taxon>Viridiplantae</taxon>
        <taxon>Streptophyta</taxon>
        <taxon>Embryophyta</taxon>
        <taxon>Tracheophyta</taxon>
        <taxon>Spermatophyta</taxon>
        <taxon>Magnoliopsida</taxon>
        <taxon>eudicotyledons</taxon>
        <taxon>Gunneridae</taxon>
        <taxon>Pentapetalae</taxon>
        <taxon>asterids</taxon>
        <taxon>lamiids</taxon>
        <taxon>Gentianales</taxon>
        <taxon>Rubiaceae</taxon>
        <taxon>Cinchonoideae</taxon>
        <taxon>Cinchoneae</taxon>
        <taxon>Cinchona</taxon>
    </lineage>
</organism>
<comment type="similarity">
    <text evidence="2">Belongs to the PC-esterase family. TBL subfamily.</text>
</comment>
<comment type="caution">
    <text evidence="10">The sequence shown here is derived from an EMBL/GenBank/DDBJ whole genome shotgun (WGS) entry which is preliminary data.</text>
</comment>
<keyword evidence="4" id="KW-0735">Signal-anchor</keyword>
<dbReference type="EMBL" id="JBJUIK010000012">
    <property type="protein sequence ID" value="KAL3509048.1"/>
    <property type="molecule type" value="Genomic_DNA"/>
</dbReference>
<evidence type="ECO:0000256" key="1">
    <source>
        <dbReference type="ARBA" id="ARBA00004167"/>
    </source>
</evidence>
<evidence type="ECO:0000259" key="8">
    <source>
        <dbReference type="Pfam" id="PF13839"/>
    </source>
</evidence>
<comment type="subcellular location">
    <subcellularLocation>
        <location evidence="1">Membrane</location>
        <topology evidence="1">Single-pass membrane protein</topology>
    </subcellularLocation>
</comment>
<evidence type="ECO:0000259" key="9">
    <source>
        <dbReference type="Pfam" id="PF14416"/>
    </source>
</evidence>
<keyword evidence="7" id="KW-0732">Signal</keyword>